<protein>
    <submittedName>
        <fullName evidence="2">AtpZ/AtpI family protein</fullName>
    </submittedName>
</protein>
<evidence type="ECO:0000313" key="2">
    <source>
        <dbReference type="EMBL" id="MEJ1249158.1"/>
    </source>
</evidence>
<dbReference type="InterPro" id="IPR011744">
    <property type="entry name" value="ATPase_gene1"/>
</dbReference>
<evidence type="ECO:0000313" key="3">
    <source>
        <dbReference type="Proteomes" id="UP001364472"/>
    </source>
</evidence>
<evidence type="ECO:0000256" key="1">
    <source>
        <dbReference type="SAM" id="Phobius"/>
    </source>
</evidence>
<dbReference type="Pfam" id="PF09527">
    <property type="entry name" value="ATPase_gene1"/>
    <property type="match status" value="1"/>
</dbReference>
<gene>
    <name evidence="2" type="ORF">WB794_05660</name>
</gene>
<dbReference type="EMBL" id="JBBDHC010000006">
    <property type="protein sequence ID" value="MEJ1249158.1"/>
    <property type="molecule type" value="Genomic_DNA"/>
</dbReference>
<dbReference type="RefSeq" id="WP_337334874.1">
    <property type="nucleotide sequence ID" value="NZ_JBBDHC010000006.1"/>
</dbReference>
<dbReference type="AlphaFoldDB" id="A0AAW9R0Q6"/>
<keyword evidence="3" id="KW-1185">Reference proteome</keyword>
<dbReference type="InterPro" id="IPR032820">
    <property type="entry name" value="ATPase_put"/>
</dbReference>
<dbReference type="NCBIfam" id="TIGR02230">
    <property type="entry name" value="ATPase_gene1"/>
    <property type="match status" value="1"/>
</dbReference>
<name>A0AAW9R0Q6_9GAMM</name>
<keyword evidence="1" id="KW-0812">Transmembrane</keyword>
<organism evidence="2 3">
    <name type="scientific">Denitratimonas tolerans</name>
    <dbReference type="NCBI Taxonomy" id="1338420"/>
    <lineage>
        <taxon>Bacteria</taxon>
        <taxon>Pseudomonadati</taxon>
        <taxon>Pseudomonadota</taxon>
        <taxon>Gammaproteobacteria</taxon>
        <taxon>Lysobacterales</taxon>
        <taxon>Lysobacteraceae</taxon>
        <taxon>Denitratimonas</taxon>
    </lineage>
</organism>
<dbReference type="Proteomes" id="UP001364472">
    <property type="component" value="Unassembled WGS sequence"/>
</dbReference>
<proteinExistence type="predicted"/>
<comment type="caution">
    <text evidence="2">The sequence shown here is derived from an EMBL/GenBank/DDBJ whole genome shotgun (WGS) entry which is preliminary data.</text>
</comment>
<sequence>MSDMDRATADRIRARAERMRRSRARRPWSPLRGLSAFGAIGWSVALPTVLGALLGLWLERVAPQPFSWPLALILGGLVVGVLVAWEWVAREQQGAREDEVPEEPETGDE</sequence>
<accession>A0AAW9R0Q6</accession>
<feature type="transmembrane region" description="Helical" evidence="1">
    <location>
        <begin position="67"/>
        <end position="88"/>
    </location>
</feature>
<keyword evidence="1" id="KW-0472">Membrane</keyword>
<reference evidence="2 3" key="1">
    <citation type="journal article" date="2016" name="Antonie Van Leeuwenhoek">
        <title>Denitratimonas tolerans gen. nov., sp. nov., a denitrifying bacterium isolated from a bioreactor for tannery wastewater treatment.</title>
        <authorList>
            <person name="Han S.I."/>
            <person name="Kim J.O."/>
            <person name="Lee Y.R."/>
            <person name="Ekpeghere K.I."/>
            <person name="Koh S.C."/>
            <person name="Whang K.S."/>
        </authorList>
    </citation>
    <scope>NUCLEOTIDE SEQUENCE [LARGE SCALE GENOMIC DNA]</scope>
    <source>
        <strain evidence="2 3">KACC 17565</strain>
    </source>
</reference>
<keyword evidence="1" id="KW-1133">Transmembrane helix</keyword>